<dbReference type="OrthoDB" id="6538124at2759"/>
<protein>
    <submittedName>
        <fullName evidence="4">Uncharacterized protein LOC111122985</fullName>
    </submittedName>
</protein>
<evidence type="ECO:0000313" key="4">
    <source>
        <dbReference type="RefSeq" id="XP_022320748.1"/>
    </source>
</evidence>
<dbReference type="SUPFAM" id="SSF50729">
    <property type="entry name" value="PH domain-like"/>
    <property type="match status" value="1"/>
</dbReference>
<dbReference type="InterPro" id="IPR001849">
    <property type="entry name" value="PH_domain"/>
</dbReference>
<sequence length="158" mass="17472">MKMILGMQQSCVCKGIPIKRKDEGLEVKSGNLYLIQAHQGKYVKISVHVRVYQSSFEHYAIVDRDCKFTSKGIFVNLKNSTVLRSNGCDNEFLMVPDNVEGTSYTFQARTASEVEDWAEVLSSSVSQGSPTSGHPTPSVSPAIPRVPLMPTLTEEEES</sequence>
<proteinExistence type="predicted"/>
<dbReference type="KEGG" id="cvn:111122985"/>
<feature type="region of interest" description="Disordered" evidence="1">
    <location>
        <begin position="122"/>
        <end position="158"/>
    </location>
</feature>
<gene>
    <name evidence="4" type="primary">LOC111122985</name>
</gene>
<keyword evidence="3" id="KW-1185">Reference proteome</keyword>
<dbReference type="PROSITE" id="PS50003">
    <property type="entry name" value="PH_DOMAIN"/>
    <property type="match status" value="1"/>
</dbReference>
<evidence type="ECO:0000256" key="1">
    <source>
        <dbReference type="SAM" id="MobiDB-lite"/>
    </source>
</evidence>
<organism evidence="3 4">
    <name type="scientific">Crassostrea virginica</name>
    <name type="common">Eastern oyster</name>
    <dbReference type="NCBI Taxonomy" id="6565"/>
    <lineage>
        <taxon>Eukaryota</taxon>
        <taxon>Metazoa</taxon>
        <taxon>Spiralia</taxon>
        <taxon>Lophotrochozoa</taxon>
        <taxon>Mollusca</taxon>
        <taxon>Bivalvia</taxon>
        <taxon>Autobranchia</taxon>
        <taxon>Pteriomorphia</taxon>
        <taxon>Ostreida</taxon>
        <taxon>Ostreoidea</taxon>
        <taxon>Ostreidae</taxon>
        <taxon>Crassostrea</taxon>
    </lineage>
</organism>
<dbReference type="GeneID" id="111122985"/>
<dbReference type="Proteomes" id="UP000694844">
    <property type="component" value="Chromosome 3"/>
</dbReference>
<feature type="compositionally biased region" description="Low complexity" evidence="1">
    <location>
        <begin position="122"/>
        <end position="132"/>
    </location>
</feature>
<accession>A0A8B8CY68</accession>
<evidence type="ECO:0000313" key="3">
    <source>
        <dbReference type="Proteomes" id="UP000694844"/>
    </source>
</evidence>
<name>A0A8B8CY68_CRAVI</name>
<evidence type="ECO:0000259" key="2">
    <source>
        <dbReference type="PROSITE" id="PS50003"/>
    </source>
</evidence>
<dbReference type="RefSeq" id="XP_022320748.1">
    <property type="nucleotide sequence ID" value="XM_022465040.1"/>
</dbReference>
<reference evidence="4" key="1">
    <citation type="submission" date="2025-08" db="UniProtKB">
        <authorList>
            <consortium name="RefSeq"/>
        </authorList>
    </citation>
    <scope>IDENTIFICATION</scope>
    <source>
        <tissue evidence="4">Whole sample</tissue>
    </source>
</reference>
<feature type="domain" description="PH" evidence="2">
    <location>
        <begin position="92"/>
        <end position="126"/>
    </location>
</feature>
<dbReference type="AlphaFoldDB" id="A0A8B8CY68"/>